<dbReference type="OrthoDB" id="9764467at2"/>
<organism evidence="4 5">
    <name type="scientific">Limosilactobacillus frumenti DSM 13145</name>
    <dbReference type="NCBI Taxonomy" id="1423746"/>
    <lineage>
        <taxon>Bacteria</taxon>
        <taxon>Bacillati</taxon>
        <taxon>Bacillota</taxon>
        <taxon>Bacilli</taxon>
        <taxon>Lactobacillales</taxon>
        <taxon>Lactobacillaceae</taxon>
        <taxon>Limosilactobacillus</taxon>
    </lineage>
</organism>
<dbReference type="PATRIC" id="fig|1423746.3.peg.1204"/>
<protein>
    <submittedName>
        <fullName evidence="4">DNA repair ATPase</fullName>
    </submittedName>
</protein>
<feature type="transmembrane region" description="Helical" evidence="2">
    <location>
        <begin position="384"/>
        <end position="401"/>
    </location>
</feature>
<gene>
    <name evidence="4" type="ORF">FD27_GL001184</name>
</gene>
<feature type="transmembrane region" description="Helical" evidence="2">
    <location>
        <begin position="406"/>
        <end position="425"/>
    </location>
</feature>
<feature type="coiled-coil region" evidence="1">
    <location>
        <begin position="183"/>
        <end position="227"/>
    </location>
</feature>
<evidence type="ECO:0000256" key="2">
    <source>
        <dbReference type="SAM" id="Phobius"/>
    </source>
</evidence>
<keyword evidence="1" id="KW-0175">Coiled coil</keyword>
<dbReference type="InterPro" id="IPR038734">
    <property type="entry name" value="YhaN_AAA"/>
</dbReference>
<feature type="coiled-coil region" evidence="1">
    <location>
        <begin position="516"/>
        <end position="550"/>
    </location>
</feature>
<feature type="coiled-coil region" evidence="1">
    <location>
        <begin position="272"/>
        <end position="338"/>
    </location>
</feature>
<feature type="domain" description="YhaN AAA" evidence="3">
    <location>
        <begin position="1"/>
        <end position="200"/>
    </location>
</feature>
<dbReference type="PANTHER" id="PTHR41259:SF1">
    <property type="entry name" value="DOUBLE-STRAND BREAK REPAIR RAD50 ATPASE, PUTATIVE-RELATED"/>
    <property type="match status" value="1"/>
</dbReference>
<evidence type="ECO:0000259" key="3">
    <source>
        <dbReference type="Pfam" id="PF13514"/>
    </source>
</evidence>
<dbReference type="PANTHER" id="PTHR41259">
    <property type="entry name" value="DOUBLE-STRAND BREAK REPAIR RAD50 ATPASE, PUTATIVE-RELATED"/>
    <property type="match status" value="1"/>
</dbReference>
<keyword evidence="2" id="KW-1133">Transmembrane helix</keyword>
<keyword evidence="2" id="KW-0472">Membrane</keyword>
<dbReference type="Proteomes" id="UP000051445">
    <property type="component" value="Unassembled WGS sequence"/>
</dbReference>
<evidence type="ECO:0000313" key="5">
    <source>
        <dbReference type="Proteomes" id="UP000051445"/>
    </source>
</evidence>
<dbReference type="STRING" id="1423746.FD27_GL001184"/>
<proteinExistence type="predicted"/>
<accession>A0A0R1P460</accession>
<dbReference type="EMBL" id="AZER01000016">
    <property type="protein sequence ID" value="KRL27424.1"/>
    <property type="molecule type" value="Genomic_DNA"/>
</dbReference>
<dbReference type="Gene3D" id="3.40.50.300">
    <property type="entry name" value="P-loop containing nucleotide triphosphate hydrolases"/>
    <property type="match status" value="2"/>
</dbReference>
<sequence length="816" mass="93565">MKINRVHIDGFGKWHDQDFNFEDNPTVVFGHNEAGKTTLANFILSILFGFADGRGKNRFQQYLPKDGTAYGGSLTINQNGQEYTIKRTKGKNGGKVTITDINGHHKPVSFLNQLIGPLDRDLYRAIYSFGNQDLITDDLDQATVEQQLQQVGAVGSQEWLAQSNKLAKQADELYKPRGRKQPVVKHLKEYQELRGRLADARDQYAEYQQLQQQVQSLTSQQQRLATQRPDCKQQVAKLEHLQRLWPVYQNWQAGQQKNQLRHEMSDETIAKVQGLQTSLAEVQRQLKANQETVARLSGQQAGLANEQVQDYQNNKVKYQQLKDQLLTLQMKMQNQSSQQLADWQREQSQIEERYHRQPLPAPLGENDLFKLHTLLETTTSSQKAPVLALSLVGVTLFIIGLAVHTLLLTVLGLVIAIAGGVWYYWTNYQSAKSQTAAIHRFGKQHGLSAFPTNQWITMQADLHRYQELQRQVQVSHQATVSLTKQFQTLRQQLPRFVQGSDDDALINNYRQWLVQIEDQTQQANQLGRELSREQKQVVDLQNRQSTMEKQLSAYYQQVDVHDANEFSHYLATRAAAQKQAVTQSAYDQQLSDQDKQQLARYDNEADLSQNLTAAHQKLAANQQQSEEIVTKLAHLKVTIEDLVKNGTYSQLQQEQANLETVIWQESRQWLTYQLAIKWIQHALQLASADRFPKIVHQAEQFFTTLTNKHYSQILLNDEGIQVIDDHQQTYQVEELSLGTAEQLFIALRLGFIMVIADQLKLPILIDDGFVNFDQVRRHKMMAILNQLAANQQVIYFTADERALNWSAAVIDLNKCE</sequence>
<dbReference type="InterPro" id="IPR027417">
    <property type="entry name" value="P-loop_NTPase"/>
</dbReference>
<keyword evidence="5" id="KW-1185">Reference proteome</keyword>
<dbReference type="SUPFAM" id="SSF52540">
    <property type="entry name" value="P-loop containing nucleoside triphosphate hydrolases"/>
    <property type="match status" value="1"/>
</dbReference>
<reference evidence="4 5" key="1">
    <citation type="journal article" date="2015" name="Genome Announc.">
        <title>Expanding the biotechnology potential of lactobacilli through comparative genomics of 213 strains and associated genera.</title>
        <authorList>
            <person name="Sun Z."/>
            <person name="Harris H.M."/>
            <person name="McCann A."/>
            <person name="Guo C."/>
            <person name="Argimon S."/>
            <person name="Zhang W."/>
            <person name="Yang X."/>
            <person name="Jeffery I.B."/>
            <person name="Cooney J.C."/>
            <person name="Kagawa T.F."/>
            <person name="Liu W."/>
            <person name="Song Y."/>
            <person name="Salvetti E."/>
            <person name="Wrobel A."/>
            <person name="Rasinkangas P."/>
            <person name="Parkhill J."/>
            <person name="Rea M.C."/>
            <person name="O'Sullivan O."/>
            <person name="Ritari J."/>
            <person name="Douillard F.P."/>
            <person name="Paul Ross R."/>
            <person name="Yang R."/>
            <person name="Briner A.E."/>
            <person name="Felis G.E."/>
            <person name="de Vos W.M."/>
            <person name="Barrangou R."/>
            <person name="Klaenhammer T.R."/>
            <person name="Caufield P.W."/>
            <person name="Cui Y."/>
            <person name="Zhang H."/>
            <person name="O'Toole P.W."/>
        </authorList>
    </citation>
    <scope>NUCLEOTIDE SEQUENCE [LARGE SCALE GENOMIC DNA]</scope>
    <source>
        <strain evidence="4 5">DSM 13145</strain>
    </source>
</reference>
<evidence type="ECO:0000256" key="1">
    <source>
        <dbReference type="SAM" id="Coils"/>
    </source>
</evidence>
<dbReference type="RefSeq" id="WP_057751829.1">
    <property type="nucleotide sequence ID" value="NZ_AZER01000016.1"/>
</dbReference>
<name>A0A0R1P460_9LACO</name>
<dbReference type="AlphaFoldDB" id="A0A0R1P460"/>
<dbReference type="Pfam" id="PF13514">
    <property type="entry name" value="AAA_27"/>
    <property type="match status" value="1"/>
</dbReference>
<evidence type="ECO:0000313" key="4">
    <source>
        <dbReference type="EMBL" id="KRL27424.1"/>
    </source>
</evidence>
<keyword evidence="2" id="KW-0812">Transmembrane</keyword>
<comment type="caution">
    <text evidence="4">The sequence shown here is derived from an EMBL/GenBank/DDBJ whole genome shotgun (WGS) entry which is preliminary data.</text>
</comment>